<comment type="similarity">
    <text evidence="1">Belongs to the syntaxin family.</text>
</comment>
<dbReference type="InterPro" id="IPR006011">
    <property type="entry name" value="Syntaxin_N"/>
</dbReference>
<dbReference type="InterPro" id="IPR045242">
    <property type="entry name" value="Syntaxin"/>
</dbReference>
<dbReference type="GO" id="GO:0006906">
    <property type="term" value="P:vesicle fusion"/>
    <property type="evidence" value="ECO:0007669"/>
    <property type="project" value="TreeGrafter"/>
</dbReference>
<dbReference type="CDD" id="cd15840">
    <property type="entry name" value="SNARE_Qa"/>
    <property type="match status" value="1"/>
</dbReference>
<feature type="coiled-coil region" evidence="2">
    <location>
        <begin position="15"/>
        <end position="42"/>
    </location>
</feature>
<dbReference type="GO" id="GO:0000149">
    <property type="term" value="F:SNARE binding"/>
    <property type="evidence" value="ECO:0007669"/>
    <property type="project" value="TreeGrafter"/>
</dbReference>
<keyword evidence="2" id="KW-0175">Coiled coil</keyword>
<protein>
    <recommendedName>
        <fullName evidence="4">t-SNARE coiled-coil homology domain-containing protein</fullName>
    </recommendedName>
</protein>
<dbReference type="PANTHER" id="PTHR19957:SF38">
    <property type="entry name" value="LD27581P"/>
    <property type="match status" value="1"/>
</dbReference>
<dbReference type="PANTHER" id="PTHR19957">
    <property type="entry name" value="SYNTAXIN"/>
    <property type="match status" value="1"/>
</dbReference>
<feature type="domain" description="T-SNARE coiled-coil homology" evidence="4">
    <location>
        <begin position="120"/>
        <end position="182"/>
    </location>
</feature>
<evidence type="ECO:0000259" key="4">
    <source>
        <dbReference type="PROSITE" id="PS50192"/>
    </source>
</evidence>
<dbReference type="GO" id="GO:0012505">
    <property type="term" value="C:endomembrane system"/>
    <property type="evidence" value="ECO:0007669"/>
    <property type="project" value="TreeGrafter"/>
</dbReference>
<dbReference type="Gene3D" id="1.20.5.110">
    <property type="match status" value="1"/>
</dbReference>
<evidence type="ECO:0000256" key="3">
    <source>
        <dbReference type="SAM" id="Phobius"/>
    </source>
</evidence>
<sequence>MAINLGKKYDGQTMREELNNKMNRALKLLKETQDSLRKLQSISGGSKDRKQKVEKLTKDFETKLQIPFNQLLASTRKEMSQIPIDRFGQEDDAGNYAELQRLIEQQQEHMALEDAAAFQDTIIYEREKEINFIQGQMLQVNDIFKELAGLVQEQGTGLNSIMDNISTVNQNVVVAKEEVQDANEYSKSSRKKLIIIAVVVIVIVLVAVGVVLGVTLTRKQ</sequence>
<reference evidence="5" key="1">
    <citation type="journal article" date="2020" name="J. Eukaryot. Microbiol.">
        <title>De novo Sequencing, Assembly and Annotation of the Transcriptome for the Free-Living Testate Amoeba Arcella intermedia.</title>
        <authorList>
            <person name="Ribeiro G.M."/>
            <person name="Porfirio-Sousa A.L."/>
            <person name="Maurer-Alcala X.X."/>
            <person name="Katz L.A."/>
            <person name="Lahr D.J.G."/>
        </authorList>
    </citation>
    <scope>NUCLEOTIDE SEQUENCE</scope>
</reference>
<dbReference type="GO" id="GO:0005484">
    <property type="term" value="F:SNAP receptor activity"/>
    <property type="evidence" value="ECO:0007669"/>
    <property type="project" value="TreeGrafter"/>
</dbReference>
<dbReference type="GO" id="GO:0048278">
    <property type="term" value="P:vesicle docking"/>
    <property type="evidence" value="ECO:0007669"/>
    <property type="project" value="TreeGrafter"/>
</dbReference>
<dbReference type="PROSITE" id="PS50192">
    <property type="entry name" value="T_SNARE"/>
    <property type="match status" value="1"/>
</dbReference>
<dbReference type="AlphaFoldDB" id="A0A6B2LFI8"/>
<dbReference type="InterPro" id="IPR000727">
    <property type="entry name" value="T_SNARE_dom"/>
</dbReference>
<dbReference type="GO" id="GO:0031201">
    <property type="term" value="C:SNARE complex"/>
    <property type="evidence" value="ECO:0007669"/>
    <property type="project" value="TreeGrafter"/>
</dbReference>
<evidence type="ECO:0000313" key="5">
    <source>
        <dbReference type="EMBL" id="NDV35561.1"/>
    </source>
</evidence>
<dbReference type="GO" id="GO:0006886">
    <property type="term" value="P:intracellular protein transport"/>
    <property type="evidence" value="ECO:0007669"/>
    <property type="project" value="TreeGrafter"/>
</dbReference>
<dbReference type="EMBL" id="GIBP01006592">
    <property type="protein sequence ID" value="NDV35561.1"/>
    <property type="molecule type" value="Transcribed_RNA"/>
</dbReference>
<dbReference type="Pfam" id="PF14523">
    <property type="entry name" value="Syntaxin_2"/>
    <property type="match status" value="1"/>
</dbReference>
<name>A0A6B2LFI8_9EUKA</name>
<dbReference type="SUPFAM" id="SSF47661">
    <property type="entry name" value="t-snare proteins"/>
    <property type="match status" value="1"/>
</dbReference>
<keyword evidence="3" id="KW-0472">Membrane</keyword>
<keyword evidence="3" id="KW-1133">Transmembrane helix</keyword>
<dbReference type="SMART" id="SM00397">
    <property type="entry name" value="t_SNARE"/>
    <property type="match status" value="1"/>
</dbReference>
<organism evidence="5">
    <name type="scientific">Arcella intermedia</name>
    <dbReference type="NCBI Taxonomy" id="1963864"/>
    <lineage>
        <taxon>Eukaryota</taxon>
        <taxon>Amoebozoa</taxon>
        <taxon>Tubulinea</taxon>
        <taxon>Elardia</taxon>
        <taxon>Arcellinida</taxon>
        <taxon>Sphaerothecina</taxon>
        <taxon>Arcellidae</taxon>
        <taxon>Arcella</taxon>
    </lineage>
</organism>
<evidence type="ECO:0000256" key="2">
    <source>
        <dbReference type="SAM" id="Coils"/>
    </source>
</evidence>
<dbReference type="InterPro" id="IPR010989">
    <property type="entry name" value="SNARE"/>
</dbReference>
<feature type="transmembrane region" description="Helical" evidence="3">
    <location>
        <begin position="193"/>
        <end position="216"/>
    </location>
</feature>
<dbReference type="Gene3D" id="1.20.58.70">
    <property type="match status" value="1"/>
</dbReference>
<evidence type="ECO:0000256" key="1">
    <source>
        <dbReference type="ARBA" id="ARBA00009063"/>
    </source>
</evidence>
<keyword evidence="3" id="KW-0812">Transmembrane</keyword>
<accession>A0A6B2LFI8</accession>
<proteinExistence type="inferred from homology"/>
<dbReference type="Pfam" id="PF05739">
    <property type="entry name" value="SNARE"/>
    <property type="match status" value="1"/>
</dbReference>